<gene>
    <name evidence="2" type="ORF">ACFFIX_04705</name>
</gene>
<sequence>MQTRPEKNEYASYYQTYVNLVPEGELTIILSQQVEETLSLVKDISDAQALFKYASEKWSIKEVVGHIADTERIMGYRLLAIARGETVSLPGYNDNQYVTNALFDKQSINDLLQNLVVVRQSTLHLIKNLTDEALVRRGLANNSEVTVRALATIIAGHELHHRQIIKDRYIGAKEYPNS</sequence>
<organism evidence="2 3">
    <name type="scientific">Metabacillus herbersteinensis</name>
    <dbReference type="NCBI Taxonomy" id="283816"/>
    <lineage>
        <taxon>Bacteria</taxon>
        <taxon>Bacillati</taxon>
        <taxon>Bacillota</taxon>
        <taxon>Bacilli</taxon>
        <taxon>Bacillales</taxon>
        <taxon>Bacillaceae</taxon>
        <taxon>Metabacillus</taxon>
    </lineage>
</organism>
<dbReference type="EMBL" id="JBHLVO010000002">
    <property type="protein sequence ID" value="MFC0270751.1"/>
    <property type="molecule type" value="Genomic_DNA"/>
</dbReference>
<dbReference type="SUPFAM" id="SSF109854">
    <property type="entry name" value="DinB/YfiT-like putative metalloenzymes"/>
    <property type="match status" value="1"/>
</dbReference>
<accession>A0ABV6GAR8</accession>
<feature type="domain" description="DinB-like" evidence="1">
    <location>
        <begin position="30"/>
        <end position="165"/>
    </location>
</feature>
<dbReference type="InterPro" id="IPR034660">
    <property type="entry name" value="DinB/YfiT-like"/>
</dbReference>
<dbReference type="Gene3D" id="1.20.120.450">
    <property type="entry name" value="dinb family like domain"/>
    <property type="match status" value="1"/>
</dbReference>
<dbReference type="Pfam" id="PF12867">
    <property type="entry name" value="DinB_2"/>
    <property type="match status" value="1"/>
</dbReference>
<evidence type="ECO:0000313" key="2">
    <source>
        <dbReference type="EMBL" id="MFC0270751.1"/>
    </source>
</evidence>
<dbReference type="Proteomes" id="UP001589854">
    <property type="component" value="Unassembled WGS sequence"/>
</dbReference>
<evidence type="ECO:0000313" key="3">
    <source>
        <dbReference type="Proteomes" id="UP001589854"/>
    </source>
</evidence>
<dbReference type="InterPro" id="IPR024775">
    <property type="entry name" value="DinB-like"/>
</dbReference>
<dbReference type="RefSeq" id="WP_378931028.1">
    <property type="nucleotide sequence ID" value="NZ_JBHLVO010000002.1"/>
</dbReference>
<reference evidence="2 3" key="1">
    <citation type="submission" date="2024-09" db="EMBL/GenBank/DDBJ databases">
        <authorList>
            <person name="Sun Q."/>
            <person name="Mori K."/>
        </authorList>
    </citation>
    <scope>NUCLEOTIDE SEQUENCE [LARGE SCALE GENOMIC DNA]</scope>
    <source>
        <strain evidence="2 3">CCM 7228</strain>
    </source>
</reference>
<evidence type="ECO:0000259" key="1">
    <source>
        <dbReference type="Pfam" id="PF12867"/>
    </source>
</evidence>
<protein>
    <submittedName>
        <fullName evidence="2">DinB family protein</fullName>
    </submittedName>
</protein>
<keyword evidence="3" id="KW-1185">Reference proteome</keyword>
<comment type="caution">
    <text evidence="2">The sequence shown here is derived from an EMBL/GenBank/DDBJ whole genome shotgun (WGS) entry which is preliminary data.</text>
</comment>
<name>A0ABV6GAR8_9BACI</name>
<proteinExistence type="predicted"/>